<gene>
    <name evidence="10" type="ORF">K504DRAFT_396896</name>
</gene>
<dbReference type="InterPro" id="IPR036318">
    <property type="entry name" value="FAD-bd_PCMH-like_sf"/>
</dbReference>
<keyword evidence="2" id="KW-0285">Flavoprotein</keyword>
<dbReference type="PROSITE" id="PS50941">
    <property type="entry name" value="CHIT_BIND_I_2"/>
    <property type="match status" value="1"/>
</dbReference>
<accession>A0A6G1KSY3</accession>
<dbReference type="PANTHER" id="PTHR42973">
    <property type="entry name" value="BINDING OXIDOREDUCTASE, PUTATIVE (AFU_ORTHOLOGUE AFUA_1G17690)-RELATED"/>
    <property type="match status" value="1"/>
</dbReference>
<dbReference type="GO" id="GO:0008061">
    <property type="term" value="F:chitin binding"/>
    <property type="evidence" value="ECO:0007669"/>
    <property type="project" value="UniProtKB-UniRule"/>
</dbReference>
<evidence type="ECO:0000313" key="11">
    <source>
        <dbReference type="Proteomes" id="UP000799428"/>
    </source>
</evidence>
<feature type="chain" id="PRO_5026049707" evidence="7">
    <location>
        <begin position="20"/>
        <end position="567"/>
    </location>
</feature>
<dbReference type="InterPro" id="IPR016169">
    <property type="entry name" value="FAD-bd_PCMH_sub2"/>
</dbReference>
<evidence type="ECO:0000256" key="7">
    <source>
        <dbReference type="SAM" id="SignalP"/>
    </source>
</evidence>
<feature type="disulfide bond" evidence="6">
    <location>
        <begin position="44"/>
        <end position="58"/>
    </location>
</feature>
<comment type="similarity">
    <text evidence="1">Belongs to the oxygen-dependent FAD-linked oxidoreductase family.</text>
</comment>
<evidence type="ECO:0000256" key="1">
    <source>
        <dbReference type="ARBA" id="ARBA00005466"/>
    </source>
</evidence>
<sequence>MRTFSSLGVALLSLGVVSAQTVSTDATCGGTVGFTCQGSTFGNCCSSNGWCGSTAAYCGTGCQSGFGTCTSTSVSSSTVVKVVSTSSTTKISATASPTAPQSAQQCLNGKNVPYKMTSDAAYADLVEPYNLRLPYKPAVVVIPTTNQHIQDAVVCASQAGIKVQAKSGGHSYASFSSGGKDGSMMIDLQSLQTVSVDAAGVATVGGGVRLGNLANGIWNAGKRALSHGTCPGVGIGGHFTHGGYGHTSRNYGLAMDQIVAADVVLANGTLIKASSTQSPDIFWAIRGAAESIGIVTTFYLQTRPAPANITYLQFSFTDILKSKTTFTNTWLHLQDVAKNASVTNSKLSFGVYMDNYGTFSLSGAYFGSVADFNSTVRPELLRTLPTSTATVESLSWYDYLVKVSGSTTIQVPTTGYDEHDNFFAKSLTVPESTGLTSAGLDALYDYLQTSGSIDYYVIINLYGGPGSAINSKDTAFAAYSDRNSLWVLQNYGATAASIPFVNGINSAIINAQPQTSFGAYLNYVDPSYDAATAHKLYYSTAVYSRLATIKSQVDPKSVFWNPQAIGA</sequence>
<feature type="signal peptide" evidence="7">
    <location>
        <begin position="1"/>
        <end position="19"/>
    </location>
</feature>
<dbReference type="CDD" id="cd11618">
    <property type="entry name" value="ChtBD1_1"/>
    <property type="match status" value="1"/>
</dbReference>
<dbReference type="InterPro" id="IPR050416">
    <property type="entry name" value="FAD-linked_Oxidoreductase"/>
</dbReference>
<evidence type="ECO:0000256" key="5">
    <source>
        <dbReference type="ARBA" id="ARBA00023002"/>
    </source>
</evidence>
<dbReference type="GO" id="GO:0071949">
    <property type="term" value="F:FAD binding"/>
    <property type="evidence" value="ECO:0007669"/>
    <property type="project" value="InterPro"/>
</dbReference>
<keyword evidence="3 6" id="KW-0147">Chitin-binding</keyword>
<evidence type="ECO:0000259" key="8">
    <source>
        <dbReference type="PROSITE" id="PS50941"/>
    </source>
</evidence>
<dbReference type="InterPro" id="IPR016166">
    <property type="entry name" value="FAD-bd_PCMH"/>
</dbReference>
<feature type="domain" description="Chitin-binding type-1" evidence="8">
    <location>
        <begin position="25"/>
        <end position="71"/>
    </location>
</feature>
<feature type="domain" description="FAD-binding PCMH-type" evidence="9">
    <location>
        <begin position="133"/>
        <end position="305"/>
    </location>
</feature>
<dbReference type="PROSITE" id="PS51387">
    <property type="entry name" value="FAD_PCMH"/>
    <property type="match status" value="1"/>
</dbReference>
<dbReference type="InterPro" id="IPR012951">
    <property type="entry name" value="BBE"/>
</dbReference>
<dbReference type="OrthoDB" id="407275at2759"/>
<comment type="caution">
    <text evidence="6">Lacks conserved residue(s) required for the propagation of feature annotation.</text>
</comment>
<keyword evidence="7" id="KW-0732">Signal</keyword>
<dbReference type="Gene3D" id="3.40.462.20">
    <property type="match status" value="1"/>
</dbReference>
<evidence type="ECO:0000256" key="2">
    <source>
        <dbReference type="ARBA" id="ARBA00022630"/>
    </source>
</evidence>
<dbReference type="PANTHER" id="PTHR42973:SF15">
    <property type="entry name" value="FAD-BINDING PCMH-TYPE DOMAIN-CONTAINING PROTEIN"/>
    <property type="match status" value="1"/>
</dbReference>
<dbReference type="EMBL" id="MU005764">
    <property type="protein sequence ID" value="KAF2715501.1"/>
    <property type="molecule type" value="Genomic_DNA"/>
</dbReference>
<dbReference type="Proteomes" id="UP000799428">
    <property type="component" value="Unassembled WGS sequence"/>
</dbReference>
<keyword evidence="5" id="KW-0560">Oxidoreductase</keyword>
<name>A0A6G1KSY3_9PLEO</name>
<keyword evidence="6" id="KW-1015">Disulfide bond</keyword>
<dbReference type="InterPro" id="IPR001002">
    <property type="entry name" value="Chitin-bd_1"/>
</dbReference>
<protein>
    <submittedName>
        <fullName evidence="10">Carbohydrate-binding module family 18</fullName>
    </submittedName>
</protein>
<evidence type="ECO:0000256" key="3">
    <source>
        <dbReference type="ARBA" id="ARBA00022669"/>
    </source>
</evidence>
<dbReference type="AlphaFoldDB" id="A0A6G1KSY3"/>
<evidence type="ECO:0000259" key="9">
    <source>
        <dbReference type="PROSITE" id="PS51387"/>
    </source>
</evidence>
<dbReference type="InterPro" id="IPR036861">
    <property type="entry name" value="Endochitinase-like_sf"/>
</dbReference>
<dbReference type="SUPFAM" id="SSF57016">
    <property type="entry name" value="Plant lectins/antimicrobial peptides"/>
    <property type="match status" value="1"/>
</dbReference>
<dbReference type="Gene3D" id="3.30.465.10">
    <property type="match status" value="1"/>
</dbReference>
<dbReference type="Gene3D" id="3.30.60.10">
    <property type="entry name" value="Endochitinase-like"/>
    <property type="match status" value="1"/>
</dbReference>
<dbReference type="InterPro" id="IPR006094">
    <property type="entry name" value="Oxid_FAD_bind_N"/>
</dbReference>
<organism evidence="10 11">
    <name type="scientific">Pleomassaria siparia CBS 279.74</name>
    <dbReference type="NCBI Taxonomy" id="1314801"/>
    <lineage>
        <taxon>Eukaryota</taxon>
        <taxon>Fungi</taxon>
        <taxon>Dikarya</taxon>
        <taxon>Ascomycota</taxon>
        <taxon>Pezizomycotina</taxon>
        <taxon>Dothideomycetes</taxon>
        <taxon>Pleosporomycetidae</taxon>
        <taxon>Pleosporales</taxon>
        <taxon>Pleomassariaceae</taxon>
        <taxon>Pleomassaria</taxon>
    </lineage>
</organism>
<dbReference type="GO" id="GO:0016491">
    <property type="term" value="F:oxidoreductase activity"/>
    <property type="evidence" value="ECO:0007669"/>
    <property type="project" value="UniProtKB-KW"/>
</dbReference>
<proteinExistence type="inferred from homology"/>
<dbReference type="SUPFAM" id="SSF56176">
    <property type="entry name" value="FAD-binding/transporter-associated domain-like"/>
    <property type="match status" value="1"/>
</dbReference>
<dbReference type="Pfam" id="PF08031">
    <property type="entry name" value="BBE"/>
    <property type="match status" value="1"/>
</dbReference>
<evidence type="ECO:0000256" key="4">
    <source>
        <dbReference type="ARBA" id="ARBA00022827"/>
    </source>
</evidence>
<evidence type="ECO:0000256" key="6">
    <source>
        <dbReference type="PROSITE-ProRule" id="PRU00261"/>
    </source>
</evidence>
<keyword evidence="4" id="KW-0274">FAD</keyword>
<keyword evidence="11" id="KW-1185">Reference proteome</keyword>
<reference evidence="10" key="1">
    <citation type="journal article" date="2020" name="Stud. Mycol.">
        <title>101 Dothideomycetes genomes: a test case for predicting lifestyles and emergence of pathogens.</title>
        <authorList>
            <person name="Haridas S."/>
            <person name="Albert R."/>
            <person name="Binder M."/>
            <person name="Bloem J."/>
            <person name="Labutti K."/>
            <person name="Salamov A."/>
            <person name="Andreopoulos B."/>
            <person name="Baker S."/>
            <person name="Barry K."/>
            <person name="Bills G."/>
            <person name="Bluhm B."/>
            <person name="Cannon C."/>
            <person name="Castanera R."/>
            <person name="Culley D."/>
            <person name="Daum C."/>
            <person name="Ezra D."/>
            <person name="Gonzalez J."/>
            <person name="Henrissat B."/>
            <person name="Kuo A."/>
            <person name="Liang C."/>
            <person name="Lipzen A."/>
            <person name="Lutzoni F."/>
            <person name="Magnuson J."/>
            <person name="Mondo S."/>
            <person name="Nolan M."/>
            <person name="Ohm R."/>
            <person name="Pangilinan J."/>
            <person name="Park H.-J."/>
            <person name="Ramirez L."/>
            <person name="Alfaro M."/>
            <person name="Sun H."/>
            <person name="Tritt A."/>
            <person name="Yoshinaga Y."/>
            <person name="Zwiers L.-H."/>
            <person name="Turgeon B."/>
            <person name="Goodwin S."/>
            <person name="Spatafora J."/>
            <person name="Crous P."/>
            <person name="Grigoriev I."/>
        </authorList>
    </citation>
    <scope>NUCLEOTIDE SEQUENCE</scope>
    <source>
        <strain evidence="10">CBS 279.74</strain>
    </source>
</reference>
<dbReference type="Pfam" id="PF01565">
    <property type="entry name" value="FAD_binding_4"/>
    <property type="match status" value="1"/>
</dbReference>
<evidence type="ECO:0000313" key="10">
    <source>
        <dbReference type="EMBL" id="KAF2715501.1"/>
    </source>
</evidence>